<name>A0A4Y8VR81_9BACT</name>
<accession>A0A4Y8VR81</accession>
<proteinExistence type="predicted"/>
<evidence type="ECO:0000313" key="3">
    <source>
        <dbReference type="Proteomes" id="UP000297872"/>
    </source>
</evidence>
<sequence>MKVKYIIMTAVAALGFQSCTDWDDHYDVTTDGSGVSDQTLWEQISNNPKLSNFAALMEKVGYDKALSNNQSYTVWAPANDAFDFEKYNAMSDSLLKAEFLNNHIARGYHRATGEISERVHLLNKKVMSFQGNGSYTLGNIAIDSTNMLAKNGIMHLMSKYMDFRPNFYEEFLRNENTTSLAQLYKSAMKREIDKENSIEGPIKDGAMTYLDTVYVESNKMFNYLNSKLTTEDSTYTMIVPTDKAWKAAYDKVKSYYKYPKSIKPFTVKNNDKTGELEYTQAGAITLDADSLTELYTTTSILRPLIYSHTINPAFQKGDIPTGATDSIKSTTGDVICNTLNYRSENSRLVYDAKDMFVNAEKKVMSNGNAWLTDSLRVKPWDSWCPIIHLRAQNGNFQAAVDKVSINQNVAVSSDNRNKNVEGSMHANQYYEVTSNLGAVPEVYFYMPEMWYTPYAVYLTMVPANITNEEAEVTSQKLQVRSFQNDAAGGTLTRFAPVPLKKDFNVSSNFASVVFDYGTNEKSKIVSKFMGVFNPSFCYRNLSNFTDPVAYPVFNIRSGDRAVKNQSAVLRIAGITLVPMEAVKYYQAQKALNGESGEEYKDEMPEIFWDLNSYTY</sequence>
<dbReference type="OrthoDB" id="1083078at2"/>
<comment type="caution">
    <text evidence="2">The sequence shown here is derived from an EMBL/GenBank/DDBJ whole genome shotgun (WGS) entry which is preliminary data.</text>
</comment>
<dbReference type="AlphaFoldDB" id="A0A4Y8VR81"/>
<dbReference type="InterPro" id="IPR036378">
    <property type="entry name" value="FAS1_dom_sf"/>
</dbReference>
<dbReference type="GeneID" id="302994676"/>
<dbReference type="Pfam" id="PF02469">
    <property type="entry name" value="Fasciclin"/>
    <property type="match status" value="1"/>
</dbReference>
<organism evidence="2 3">
    <name type="scientific">Segatella hominis</name>
    <dbReference type="NCBI Taxonomy" id="2518605"/>
    <lineage>
        <taxon>Bacteria</taxon>
        <taxon>Pseudomonadati</taxon>
        <taxon>Bacteroidota</taxon>
        <taxon>Bacteroidia</taxon>
        <taxon>Bacteroidales</taxon>
        <taxon>Prevotellaceae</taxon>
        <taxon>Segatella</taxon>
    </lineage>
</organism>
<dbReference type="InterPro" id="IPR050904">
    <property type="entry name" value="Adhesion/Biosynth-related"/>
</dbReference>
<evidence type="ECO:0000313" key="2">
    <source>
        <dbReference type="EMBL" id="TFH82927.1"/>
    </source>
</evidence>
<dbReference type="PROSITE" id="PS51257">
    <property type="entry name" value="PROKAR_LIPOPROTEIN"/>
    <property type="match status" value="1"/>
</dbReference>
<dbReference type="Proteomes" id="UP000297872">
    <property type="component" value="Unassembled WGS sequence"/>
</dbReference>
<dbReference type="PANTHER" id="PTHR10900">
    <property type="entry name" value="PERIOSTIN-RELATED"/>
    <property type="match status" value="1"/>
</dbReference>
<dbReference type="EMBL" id="SGVY01000009">
    <property type="protein sequence ID" value="TFH82927.1"/>
    <property type="molecule type" value="Genomic_DNA"/>
</dbReference>
<feature type="domain" description="FAS1" evidence="1">
    <location>
        <begin position="37"/>
        <end position="161"/>
    </location>
</feature>
<dbReference type="InterPro" id="IPR000782">
    <property type="entry name" value="FAS1_domain"/>
</dbReference>
<dbReference type="PANTHER" id="PTHR10900:SF77">
    <property type="entry name" value="FI19380P1"/>
    <property type="match status" value="1"/>
</dbReference>
<keyword evidence="3" id="KW-1185">Reference proteome</keyword>
<dbReference type="SUPFAM" id="SSF82153">
    <property type="entry name" value="FAS1 domain"/>
    <property type="match status" value="2"/>
</dbReference>
<dbReference type="RefSeq" id="WP_134843000.1">
    <property type="nucleotide sequence ID" value="NZ_SGVY01000009.1"/>
</dbReference>
<dbReference type="PROSITE" id="PS50213">
    <property type="entry name" value="FAS1"/>
    <property type="match status" value="1"/>
</dbReference>
<evidence type="ECO:0000259" key="1">
    <source>
        <dbReference type="PROSITE" id="PS50213"/>
    </source>
</evidence>
<protein>
    <recommendedName>
        <fullName evidence="1">FAS1 domain-containing protein</fullName>
    </recommendedName>
</protein>
<gene>
    <name evidence="2" type="ORF">EXN75_05120</name>
</gene>
<dbReference type="Gene3D" id="2.30.180.10">
    <property type="entry name" value="FAS1 domain"/>
    <property type="match status" value="1"/>
</dbReference>
<reference evidence="2 3" key="1">
    <citation type="submission" date="2019-02" db="EMBL/GenBank/DDBJ databases">
        <title>Draft Genome Sequence of the Prevotella sp. BCRC 81118, Isolated from Human Feces.</title>
        <authorList>
            <person name="Huang C.-H."/>
        </authorList>
    </citation>
    <scope>NUCLEOTIDE SEQUENCE [LARGE SCALE GENOMIC DNA]</scope>
    <source>
        <strain evidence="2 3">BCRC 81118</strain>
    </source>
</reference>